<gene>
    <name evidence="1" type="ORF">HD556DRAFT_1445641</name>
</gene>
<dbReference type="GeneID" id="64600735"/>
<dbReference type="PANTHER" id="PTHR33096:SF1">
    <property type="entry name" value="CXC1-LIKE CYSTEINE CLUSTER ASSOCIATED WITH KDZ TRANSPOSASES DOMAIN-CONTAINING PROTEIN"/>
    <property type="match status" value="1"/>
</dbReference>
<dbReference type="InterPro" id="IPR040521">
    <property type="entry name" value="KDZ"/>
</dbReference>
<proteinExistence type="predicted"/>
<comment type="caution">
    <text evidence="1">The sequence shown here is derived from an EMBL/GenBank/DDBJ whole genome shotgun (WGS) entry which is preliminary data.</text>
</comment>
<dbReference type="Pfam" id="PF18758">
    <property type="entry name" value="KDZ"/>
    <property type="match status" value="1"/>
</dbReference>
<dbReference type="OrthoDB" id="2505969at2759"/>
<accession>A0A9P7AK60</accession>
<dbReference type="Proteomes" id="UP000719766">
    <property type="component" value="Unassembled WGS sequence"/>
</dbReference>
<keyword evidence="2" id="KW-1185">Reference proteome</keyword>
<dbReference type="PANTHER" id="PTHR33096">
    <property type="entry name" value="CXC2 DOMAIN-CONTAINING PROTEIN"/>
    <property type="match status" value="1"/>
</dbReference>
<protein>
    <recommendedName>
        <fullName evidence="3">CxC1-like cysteine cluster associated with KDZ transposases domain-containing protein</fullName>
    </recommendedName>
</protein>
<dbReference type="RefSeq" id="XP_041158029.1">
    <property type="nucleotide sequence ID" value="XM_041306971.1"/>
</dbReference>
<evidence type="ECO:0000313" key="2">
    <source>
        <dbReference type="Proteomes" id="UP000719766"/>
    </source>
</evidence>
<evidence type="ECO:0000313" key="1">
    <source>
        <dbReference type="EMBL" id="KAG1791119.1"/>
    </source>
</evidence>
<dbReference type="AlphaFoldDB" id="A0A9P7AK60"/>
<evidence type="ECO:0008006" key="3">
    <source>
        <dbReference type="Google" id="ProtNLM"/>
    </source>
</evidence>
<reference evidence="1" key="1">
    <citation type="journal article" date="2020" name="New Phytol.">
        <title>Comparative genomics reveals dynamic genome evolution in host specialist ectomycorrhizal fungi.</title>
        <authorList>
            <person name="Lofgren L.A."/>
            <person name="Nguyen N.H."/>
            <person name="Vilgalys R."/>
            <person name="Ruytinx J."/>
            <person name="Liao H.L."/>
            <person name="Branco S."/>
            <person name="Kuo A."/>
            <person name="LaButti K."/>
            <person name="Lipzen A."/>
            <person name="Andreopoulos W."/>
            <person name="Pangilinan J."/>
            <person name="Riley R."/>
            <person name="Hundley H."/>
            <person name="Na H."/>
            <person name="Barry K."/>
            <person name="Grigoriev I.V."/>
            <person name="Stajich J.E."/>
            <person name="Kennedy P.G."/>
        </authorList>
    </citation>
    <scope>NUCLEOTIDE SEQUENCE</scope>
    <source>
        <strain evidence="1">S12</strain>
    </source>
</reference>
<name>A0A9P7AK60_9AGAM</name>
<sequence>MSSISIPQAAEEPANVSLINVGLIGCSPIQPTIAISLKCLELYHQIRRWKPSFSVQAMVKVLCALHNAPLRDQFAIAFDVYLDILRHVQERVNIALKRDSPDWCMLHTCPACDYKQENKSTLLPRRMDSIDGNSSLKWVDGSGHADERIFRSSYLIPASEVDRFKDDVQLRPGTRKVTENSTPADATESVCTDNWKTANTITDNTIKVFEQTSIFISACRHGMVQTIVEMRRSGELAKYALATTNKILDVYRPNGATGYDIGCSYQTTVNASSISAKARSHQHQFIVNSFHGRAHNHRCQLRFHPLYRRGLGLEDLETCERVFSGSNTVAPVIHHASYFHWLQFVDLHFRQWDADRYLELSKFLYNNYKQALAIVNDLTPAVEELKLALKITDVDFEHWNAEELDFLESMAEESDEDVEAMAYVEALESLMRAQAAYGSITTVQFLTYMPADFTLSHERNAAYRKLLVEMNAVDDLERRMAITERWQPDDPKYKEALAYLTNRQFIRVIEQLQGLVVQRLFELAKANIAGTGYKLRQHISSAISRRSAAIRTVLERYNRLAPVQTPPREMLEFSDIASYAWLGEFDLLKHLRHHLLQKPWASKVNREVANHYFKILRAREEIQRLNIEVGRLAAWVDDEDAHLQSSFESLLESDPALSHEICCVYEERKRVNDVHCGRIDAIYELPGYSGLRWVEKRGIDEGDAAEMMADLRGARSIEADEADDLSDEVDRLESCII</sequence>
<dbReference type="EMBL" id="JABBWE010000045">
    <property type="protein sequence ID" value="KAG1791119.1"/>
    <property type="molecule type" value="Genomic_DNA"/>
</dbReference>
<organism evidence="1 2">
    <name type="scientific">Suillus plorans</name>
    <dbReference type="NCBI Taxonomy" id="116603"/>
    <lineage>
        <taxon>Eukaryota</taxon>
        <taxon>Fungi</taxon>
        <taxon>Dikarya</taxon>
        <taxon>Basidiomycota</taxon>
        <taxon>Agaricomycotina</taxon>
        <taxon>Agaricomycetes</taxon>
        <taxon>Agaricomycetidae</taxon>
        <taxon>Boletales</taxon>
        <taxon>Suillineae</taxon>
        <taxon>Suillaceae</taxon>
        <taxon>Suillus</taxon>
    </lineage>
</organism>